<organism evidence="2 3">
    <name type="scientific">Fusarium falciforme</name>
    <dbReference type="NCBI Taxonomy" id="195108"/>
    <lineage>
        <taxon>Eukaryota</taxon>
        <taxon>Fungi</taxon>
        <taxon>Dikarya</taxon>
        <taxon>Ascomycota</taxon>
        <taxon>Pezizomycotina</taxon>
        <taxon>Sordariomycetes</taxon>
        <taxon>Hypocreomycetidae</taxon>
        <taxon>Hypocreales</taxon>
        <taxon>Nectriaceae</taxon>
        <taxon>Fusarium</taxon>
        <taxon>Fusarium solani species complex</taxon>
    </lineage>
</organism>
<accession>A0A9W8UV59</accession>
<sequence length="179" mass="20119">MKISTVLALSAAILPLASAECNYHDMGWFNKKWRLATFKSKNCINKTGDWTRKGFGTWCIDIPNNTKSFIFSVGGGYNPANLEDCTIFFKTKSNCGGKTKGRSRGEWKKKSLENKVAGAYVQCTRLVNKRDAEEKGPGERKFIRDDDGQWFEELEDGEWVNVEVVANDDEGEIEGTEDA</sequence>
<feature type="chain" id="PRO_5040866971" evidence="1">
    <location>
        <begin position="20"/>
        <end position="179"/>
    </location>
</feature>
<protein>
    <submittedName>
        <fullName evidence="2">Uncharacterized protein</fullName>
    </submittedName>
</protein>
<dbReference type="AlphaFoldDB" id="A0A9W8UV59"/>
<keyword evidence="3" id="KW-1185">Reference proteome</keyword>
<reference evidence="2" key="1">
    <citation type="submission" date="2022-09" db="EMBL/GenBank/DDBJ databases">
        <title>Fusarium specimens isolated from Avocado Roots.</title>
        <authorList>
            <person name="Stajich J."/>
            <person name="Roper C."/>
            <person name="Heimlech-Rivalta G."/>
        </authorList>
    </citation>
    <scope>NUCLEOTIDE SEQUENCE</scope>
    <source>
        <strain evidence="2">A02</strain>
    </source>
</reference>
<evidence type="ECO:0000313" key="2">
    <source>
        <dbReference type="EMBL" id="KAJ4177432.1"/>
    </source>
</evidence>
<dbReference type="EMBL" id="JAOQAV010000106">
    <property type="protein sequence ID" value="KAJ4177432.1"/>
    <property type="molecule type" value="Genomic_DNA"/>
</dbReference>
<gene>
    <name evidence="2" type="ORF">NW755_013856</name>
</gene>
<evidence type="ECO:0000313" key="3">
    <source>
        <dbReference type="Proteomes" id="UP001152087"/>
    </source>
</evidence>
<dbReference type="Proteomes" id="UP001152087">
    <property type="component" value="Unassembled WGS sequence"/>
</dbReference>
<comment type="caution">
    <text evidence="2">The sequence shown here is derived from an EMBL/GenBank/DDBJ whole genome shotgun (WGS) entry which is preliminary data.</text>
</comment>
<name>A0A9W8UV59_9HYPO</name>
<evidence type="ECO:0000256" key="1">
    <source>
        <dbReference type="SAM" id="SignalP"/>
    </source>
</evidence>
<proteinExistence type="predicted"/>
<keyword evidence="1" id="KW-0732">Signal</keyword>
<feature type="signal peptide" evidence="1">
    <location>
        <begin position="1"/>
        <end position="19"/>
    </location>
</feature>